<reference evidence="5 6" key="1">
    <citation type="submission" date="2019-06" db="EMBL/GenBank/DDBJ databases">
        <title>Flavibacter putida gen. nov., sp. nov., a novel marine bacterium of the family Flavobacteriaceae isolated from coastal seawater.</title>
        <authorList>
            <person name="Feng X."/>
        </authorList>
    </citation>
    <scope>NUCLEOTIDE SEQUENCE [LARGE SCALE GENOMIC DNA]</scope>
    <source>
        <strain evidence="5 6">PLHSN227</strain>
    </source>
</reference>
<dbReference type="PANTHER" id="PTHR47637">
    <property type="entry name" value="CHAPERONE SURA"/>
    <property type="match status" value="1"/>
</dbReference>
<dbReference type="InterPro" id="IPR046357">
    <property type="entry name" value="PPIase_dom_sf"/>
</dbReference>
<dbReference type="GO" id="GO:0003755">
    <property type="term" value="F:peptidyl-prolyl cis-trans isomerase activity"/>
    <property type="evidence" value="ECO:0007669"/>
    <property type="project" value="UniProtKB-KW"/>
</dbReference>
<keyword evidence="6" id="KW-1185">Reference proteome</keyword>
<dbReference type="PROSITE" id="PS50198">
    <property type="entry name" value="PPIC_PPIASE_2"/>
    <property type="match status" value="2"/>
</dbReference>
<feature type="chain" id="PRO_5021342288" evidence="3">
    <location>
        <begin position="30"/>
        <end position="485"/>
    </location>
</feature>
<feature type="domain" description="PpiC" evidence="4">
    <location>
        <begin position="312"/>
        <end position="422"/>
    </location>
</feature>
<sequence length="485" mass="55846">MHLNTRDLKFITKLLCSLPLLVFALNLNAQDLKDSTLVVTEKVPETAIAKIDSTKAFKRFKADGVAAVVGDYLILESDITKMREDMKNQGMSSQDITDCQLAGRLLENKLYAHKAEQDTTIIVPAPRLNSMVDQQLSRMEQQIGSKQKLLDFYRKESMADLRKELYTINKERELATNMQDRIIEDVEVTPEEVRTFFEEIPEDKRPKFGDEVEIAQLVIKPKIPKEEKQKVIDQLNEIRDDILENGASFATKAVLYSQDGTSTRGGQMTITREDPLDKTFKQIAFSLREGEISKPFKSDFGYHIVKLDKMRGQQLDIRHIILMPEVTDETVKAAKKRIDSIRIEITNNNISFDEAARKFSEEEETRGDGGKLINPSTGDTRFELTKVDPIIYDQVVNLEEGQVSLVLSDQTRTGRKFFKIITVTNRYPEHIANYSQDYSKIKELALREKQYEAIQKWQTETIAETYIKINGKYRECDFNSNWQKM</sequence>
<dbReference type="Proteomes" id="UP000317169">
    <property type="component" value="Unassembled WGS sequence"/>
</dbReference>
<evidence type="ECO:0000256" key="2">
    <source>
        <dbReference type="PROSITE-ProRule" id="PRU00278"/>
    </source>
</evidence>
<dbReference type="InterPro" id="IPR050280">
    <property type="entry name" value="OMP_Chaperone_SurA"/>
</dbReference>
<protein>
    <submittedName>
        <fullName evidence="5">Peptidylprolyl isomerase</fullName>
    </submittedName>
</protein>
<dbReference type="Gene3D" id="3.10.50.40">
    <property type="match status" value="2"/>
</dbReference>
<proteinExistence type="predicted"/>
<evidence type="ECO:0000313" key="6">
    <source>
        <dbReference type="Proteomes" id="UP000317169"/>
    </source>
</evidence>
<dbReference type="AlphaFoldDB" id="A0A507ZM92"/>
<evidence type="ECO:0000259" key="4">
    <source>
        <dbReference type="PROSITE" id="PS50198"/>
    </source>
</evidence>
<dbReference type="Pfam" id="PF00639">
    <property type="entry name" value="Rotamase"/>
    <property type="match status" value="2"/>
</dbReference>
<comment type="caution">
    <text evidence="5">The sequence shown here is derived from an EMBL/GenBank/DDBJ whole genome shotgun (WGS) entry which is preliminary data.</text>
</comment>
<accession>A0A507ZM92</accession>
<keyword evidence="2" id="KW-0697">Rotamase</keyword>
<dbReference type="InterPro" id="IPR000297">
    <property type="entry name" value="PPIase_PpiC"/>
</dbReference>
<dbReference type="SUPFAM" id="SSF109998">
    <property type="entry name" value="Triger factor/SurA peptide-binding domain-like"/>
    <property type="match status" value="1"/>
</dbReference>
<name>A0A507ZM92_9FLAO</name>
<evidence type="ECO:0000256" key="3">
    <source>
        <dbReference type="SAM" id="SignalP"/>
    </source>
</evidence>
<gene>
    <name evidence="5" type="ORF">FKR84_08245</name>
</gene>
<dbReference type="InterPro" id="IPR027304">
    <property type="entry name" value="Trigger_fact/SurA_dom_sf"/>
</dbReference>
<evidence type="ECO:0000313" key="5">
    <source>
        <dbReference type="EMBL" id="TQD38630.1"/>
    </source>
</evidence>
<organism evidence="5 6">
    <name type="scientific">Haloflavibacter putidus</name>
    <dbReference type="NCBI Taxonomy" id="2576776"/>
    <lineage>
        <taxon>Bacteria</taxon>
        <taxon>Pseudomonadati</taxon>
        <taxon>Bacteroidota</taxon>
        <taxon>Flavobacteriia</taxon>
        <taxon>Flavobacteriales</taxon>
        <taxon>Flavobacteriaceae</taxon>
        <taxon>Haloflavibacter</taxon>
    </lineage>
</organism>
<dbReference type="EMBL" id="VIAR01000007">
    <property type="protein sequence ID" value="TQD38630.1"/>
    <property type="molecule type" value="Genomic_DNA"/>
</dbReference>
<evidence type="ECO:0000256" key="1">
    <source>
        <dbReference type="ARBA" id="ARBA00022729"/>
    </source>
</evidence>
<feature type="signal peptide" evidence="3">
    <location>
        <begin position="1"/>
        <end position="29"/>
    </location>
</feature>
<dbReference type="SUPFAM" id="SSF54534">
    <property type="entry name" value="FKBP-like"/>
    <property type="match status" value="2"/>
</dbReference>
<keyword evidence="1 3" id="KW-0732">Signal</keyword>
<dbReference type="OrthoDB" id="14196at2"/>
<dbReference type="PANTHER" id="PTHR47637:SF1">
    <property type="entry name" value="CHAPERONE SURA"/>
    <property type="match status" value="1"/>
</dbReference>
<feature type="domain" description="PpiC" evidence="4">
    <location>
        <begin position="209"/>
        <end position="309"/>
    </location>
</feature>
<keyword evidence="2 5" id="KW-0413">Isomerase</keyword>